<sequence length="127" mass="13622">MQLKYATGFLAFCTLSAVAGPLTKRRELDVWVPNITSPTSDTVWHIGDRVNVTWDTSDAPVQISNGASVLLNVHGRPAEDVPKLAQDFDLRAGFVEVTVPDVSPGTDYSITLFGDSGNTGENFAIVA</sequence>
<evidence type="ECO:0000256" key="2">
    <source>
        <dbReference type="SAM" id="SignalP"/>
    </source>
</evidence>
<accession>A0A8H5GYS8</accession>
<evidence type="ECO:0000313" key="4">
    <source>
        <dbReference type="EMBL" id="KAF5373573.1"/>
    </source>
</evidence>
<keyword evidence="1 2" id="KW-0732">Signal</keyword>
<proteinExistence type="predicted"/>
<comment type="caution">
    <text evidence="4">The sequence shown here is derived from an EMBL/GenBank/DDBJ whole genome shotgun (WGS) entry which is preliminary data.</text>
</comment>
<keyword evidence="5" id="KW-1185">Reference proteome</keyword>
<feature type="domain" description="Yeast cell wall synthesis Kre9/Knh1-like N-terminal" evidence="3">
    <location>
        <begin position="37"/>
        <end position="119"/>
    </location>
</feature>
<feature type="signal peptide" evidence="2">
    <location>
        <begin position="1"/>
        <end position="19"/>
    </location>
</feature>
<evidence type="ECO:0000256" key="1">
    <source>
        <dbReference type="ARBA" id="ARBA00022729"/>
    </source>
</evidence>
<protein>
    <recommendedName>
        <fullName evidence="3">Yeast cell wall synthesis Kre9/Knh1-like N-terminal domain-containing protein</fullName>
    </recommendedName>
</protein>
<feature type="chain" id="PRO_5034346914" description="Yeast cell wall synthesis Kre9/Knh1-like N-terminal domain-containing protein" evidence="2">
    <location>
        <begin position="20"/>
        <end position="127"/>
    </location>
</feature>
<dbReference type="OrthoDB" id="2973648at2759"/>
<evidence type="ECO:0000259" key="3">
    <source>
        <dbReference type="Pfam" id="PF10342"/>
    </source>
</evidence>
<gene>
    <name evidence="4" type="ORF">D9758_000962</name>
</gene>
<dbReference type="AlphaFoldDB" id="A0A8H5GYS8"/>
<name>A0A8H5GYS8_9AGAR</name>
<organism evidence="4 5">
    <name type="scientific">Tetrapyrgos nigripes</name>
    <dbReference type="NCBI Taxonomy" id="182062"/>
    <lineage>
        <taxon>Eukaryota</taxon>
        <taxon>Fungi</taxon>
        <taxon>Dikarya</taxon>
        <taxon>Basidiomycota</taxon>
        <taxon>Agaricomycotina</taxon>
        <taxon>Agaricomycetes</taxon>
        <taxon>Agaricomycetidae</taxon>
        <taxon>Agaricales</taxon>
        <taxon>Marasmiineae</taxon>
        <taxon>Marasmiaceae</taxon>
        <taxon>Tetrapyrgos</taxon>
    </lineage>
</organism>
<dbReference type="InterPro" id="IPR018466">
    <property type="entry name" value="Kre9/Knh1-like_N"/>
</dbReference>
<dbReference type="Proteomes" id="UP000559256">
    <property type="component" value="Unassembled WGS sequence"/>
</dbReference>
<dbReference type="Pfam" id="PF10342">
    <property type="entry name" value="Kre9_KNH"/>
    <property type="match status" value="1"/>
</dbReference>
<reference evidence="4 5" key="1">
    <citation type="journal article" date="2020" name="ISME J.">
        <title>Uncovering the hidden diversity of litter-decomposition mechanisms in mushroom-forming fungi.</title>
        <authorList>
            <person name="Floudas D."/>
            <person name="Bentzer J."/>
            <person name="Ahren D."/>
            <person name="Johansson T."/>
            <person name="Persson P."/>
            <person name="Tunlid A."/>
        </authorList>
    </citation>
    <scope>NUCLEOTIDE SEQUENCE [LARGE SCALE GENOMIC DNA]</scope>
    <source>
        <strain evidence="4 5">CBS 291.85</strain>
    </source>
</reference>
<dbReference type="EMBL" id="JAACJM010000003">
    <property type="protein sequence ID" value="KAF5373573.1"/>
    <property type="molecule type" value="Genomic_DNA"/>
</dbReference>
<evidence type="ECO:0000313" key="5">
    <source>
        <dbReference type="Proteomes" id="UP000559256"/>
    </source>
</evidence>